<evidence type="ECO:0000313" key="2">
    <source>
        <dbReference type="Proteomes" id="UP000238081"/>
    </source>
</evidence>
<dbReference type="EMBL" id="LRDH01000095">
    <property type="protein sequence ID" value="PPV16033.1"/>
    <property type="molecule type" value="Genomic_DNA"/>
</dbReference>
<comment type="caution">
    <text evidence="1">The sequence shown here is derived from an EMBL/GenBank/DDBJ whole genome shotgun (WGS) entry which is preliminary data.</text>
</comment>
<name>A0A2S7FCR5_CLOBU</name>
<evidence type="ECO:0000313" key="1">
    <source>
        <dbReference type="EMBL" id="PPV16033.1"/>
    </source>
</evidence>
<gene>
    <name evidence="1" type="ORF">AWN73_10815</name>
</gene>
<protein>
    <submittedName>
        <fullName evidence="1">Uncharacterized protein</fullName>
    </submittedName>
</protein>
<organism evidence="1 2">
    <name type="scientific">Clostridium butyricum</name>
    <dbReference type="NCBI Taxonomy" id="1492"/>
    <lineage>
        <taxon>Bacteria</taxon>
        <taxon>Bacillati</taxon>
        <taxon>Bacillota</taxon>
        <taxon>Clostridia</taxon>
        <taxon>Eubacteriales</taxon>
        <taxon>Clostridiaceae</taxon>
        <taxon>Clostridium</taxon>
    </lineage>
</organism>
<sequence length="311" mass="36510">MITQFKNKEELAAERKVRLEISTEQMLKEKPGLQTERFIRMLKGKMQGNDRLYISNSLIKVKRSLIKRYKELDYYYSEIRAAKRIIESDVAEKYKIESEAYIKSIKDIISKIEDYIMSCGEGLIDAYIPLIDKYFSEQEIIQLLSGSYSQAKRIKEFYNKKETGTRSLTDSFIIHHVEYRWRKGRSRDFIDCPDWEMPLFNCISTYMWKAINENPKARADMDNVLEELFEDAMISTTFDSEGNVISAEKVIQELTQNELIRGYQGAFINELKQKNILDNETTYKLKRADKGVYCVVGEDKEIIATIYKKIS</sequence>
<dbReference type="AlphaFoldDB" id="A0A2S7FCR5"/>
<reference evidence="1 2" key="1">
    <citation type="submission" date="2016-01" db="EMBL/GenBank/DDBJ databases">
        <title>Characterization of the Clostridium difficile lineages that are prevalent in Hong Kong and China.</title>
        <authorList>
            <person name="Kwok J.S.-L."/>
            <person name="Lam W.-Y."/>
            <person name="Ip M."/>
            <person name="Chan T.-F."/>
            <person name="Hawkey P.M."/>
            <person name="Tsui S.K.-W."/>
        </authorList>
    </citation>
    <scope>NUCLEOTIDE SEQUENCE [LARGE SCALE GENOMIC DNA]</scope>
    <source>
        <strain evidence="1 2">300064</strain>
    </source>
</reference>
<proteinExistence type="predicted"/>
<accession>A0A2S7FCR5</accession>
<dbReference type="Proteomes" id="UP000238081">
    <property type="component" value="Unassembled WGS sequence"/>
</dbReference>
<dbReference type="RefSeq" id="WP_043664824.1">
    <property type="nucleotide sequence ID" value="NZ_JBAMGI010000019.1"/>
</dbReference>